<gene>
    <name evidence="1" type="ORF">HPB47_005161</name>
</gene>
<evidence type="ECO:0000313" key="1">
    <source>
        <dbReference type="EMBL" id="KAG0418050.1"/>
    </source>
</evidence>
<organism evidence="1 2">
    <name type="scientific">Ixodes persulcatus</name>
    <name type="common">Taiga tick</name>
    <dbReference type="NCBI Taxonomy" id="34615"/>
    <lineage>
        <taxon>Eukaryota</taxon>
        <taxon>Metazoa</taxon>
        <taxon>Ecdysozoa</taxon>
        <taxon>Arthropoda</taxon>
        <taxon>Chelicerata</taxon>
        <taxon>Arachnida</taxon>
        <taxon>Acari</taxon>
        <taxon>Parasitiformes</taxon>
        <taxon>Ixodida</taxon>
        <taxon>Ixodoidea</taxon>
        <taxon>Ixodidae</taxon>
        <taxon>Ixodinae</taxon>
        <taxon>Ixodes</taxon>
    </lineage>
</organism>
<sequence length="59" mass="6806">HSYVHYTIPPHQDEYIVAIITDGKCNIAIIARYIPPKARLDEDYLTDILSKYPLPHVLT</sequence>
<protein>
    <submittedName>
        <fullName evidence="1">Uncharacterized protein</fullName>
    </submittedName>
</protein>
<feature type="non-terminal residue" evidence="1">
    <location>
        <position position="59"/>
    </location>
</feature>
<name>A0AC60PEK7_IXOPE</name>
<accession>A0AC60PEK7</accession>
<feature type="non-terminal residue" evidence="1">
    <location>
        <position position="1"/>
    </location>
</feature>
<keyword evidence="2" id="KW-1185">Reference proteome</keyword>
<dbReference type="EMBL" id="JABSTQ010010773">
    <property type="protein sequence ID" value="KAG0418050.1"/>
    <property type="molecule type" value="Genomic_DNA"/>
</dbReference>
<reference evidence="1 2" key="1">
    <citation type="journal article" date="2020" name="Cell">
        <title>Large-Scale Comparative Analyses of Tick Genomes Elucidate Their Genetic Diversity and Vector Capacities.</title>
        <authorList>
            <consortium name="Tick Genome and Microbiome Consortium (TIGMIC)"/>
            <person name="Jia N."/>
            <person name="Wang J."/>
            <person name="Shi W."/>
            <person name="Du L."/>
            <person name="Sun Y."/>
            <person name="Zhan W."/>
            <person name="Jiang J.F."/>
            <person name="Wang Q."/>
            <person name="Zhang B."/>
            <person name="Ji P."/>
            <person name="Bell-Sakyi L."/>
            <person name="Cui X.M."/>
            <person name="Yuan T.T."/>
            <person name="Jiang B.G."/>
            <person name="Yang W.F."/>
            <person name="Lam T.T."/>
            <person name="Chang Q.C."/>
            <person name="Ding S.J."/>
            <person name="Wang X.J."/>
            <person name="Zhu J.G."/>
            <person name="Ruan X.D."/>
            <person name="Zhao L."/>
            <person name="Wei J.T."/>
            <person name="Ye R.Z."/>
            <person name="Que T.C."/>
            <person name="Du C.H."/>
            <person name="Zhou Y.H."/>
            <person name="Cheng J.X."/>
            <person name="Dai P.F."/>
            <person name="Guo W.B."/>
            <person name="Han X.H."/>
            <person name="Huang E.J."/>
            <person name="Li L.F."/>
            <person name="Wei W."/>
            <person name="Gao Y.C."/>
            <person name="Liu J.Z."/>
            <person name="Shao H.Z."/>
            <person name="Wang X."/>
            <person name="Wang C.C."/>
            <person name="Yang T.C."/>
            <person name="Huo Q.B."/>
            <person name="Li W."/>
            <person name="Chen H.Y."/>
            <person name="Chen S.E."/>
            <person name="Zhou L.G."/>
            <person name="Ni X.B."/>
            <person name="Tian J.H."/>
            <person name="Sheng Y."/>
            <person name="Liu T."/>
            <person name="Pan Y.S."/>
            <person name="Xia L.Y."/>
            <person name="Li J."/>
            <person name="Zhao F."/>
            <person name="Cao W.C."/>
        </authorList>
    </citation>
    <scope>NUCLEOTIDE SEQUENCE [LARGE SCALE GENOMIC DNA]</scope>
    <source>
        <strain evidence="1">Iper-2018</strain>
    </source>
</reference>
<proteinExistence type="predicted"/>
<dbReference type="Proteomes" id="UP000805193">
    <property type="component" value="Unassembled WGS sequence"/>
</dbReference>
<comment type="caution">
    <text evidence="1">The sequence shown here is derived from an EMBL/GenBank/DDBJ whole genome shotgun (WGS) entry which is preliminary data.</text>
</comment>
<evidence type="ECO:0000313" key="2">
    <source>
        <dbReference type="Proteomes" id="UP000805193"/>
    </source>
</evidence>